<name>A0A9Q3JKP4_9BASI</name>
<dbReference type="Proteomes" id="UP000765509">
    <property type="component" value="Unassembled WGS sequence"/>
</dbReference>
<sequence length="240" mass="27876">MPQDTENKNLCKHTQDAQTFLVTPAKGMEYINGKATKMTVFIKNDQHPVIIDRGAHCAIVGRTYLVDYFPNCETNLLPTKAKNFQRASGKMTSIDAHIQGLLLWTDYQMIYGIDIYNSKNRHITICKNKEKEFPLDIYQISTHDPLEKLLNEFRESKFSNTFTSKQKLSILKMLRKKRTAFAIAEYPLGQIRGHDIELYLEVERPYQTMLQRPPYTGILESRKEIEKHINEFLDLVSSGR</sequence>
<keyword evidence="2" id="KW-1185">Reference proteome</keyword>
<evidence type="ECO:0000313" key="2">
    <source>
        <dbReference type="Proteomes" id="UP000765509"/>
    </source>
</evidence>
<proteinExistence type="predicted"/>
<dbReference type="EMBL" id="AVOT02074809">
    <property type="protein sequence ID" value="MBW0563821.1"/>
    <property type="molecule type" value="Genomic_DNA"/>
</dbReference>
<reference evidence="1" key="1">
    <citation type="submission" date="2021-03" db="EMBL/GenBank/DDBJ databases">
        <title>Draft genome sequence of rust myrtle Austropuccinia psidii MF-1, a brazilian biotype.</title>
        <authorList>
            <person name="Quecine M.C."/>
            <person name="Pachon D.M.R."/>
            <person name="Bonatelli M.L."/>
            <person name="Correr F.H."/>
            <person name="Franceschini L.M."/>
            <person name="Leite T.F."/>
            <person name="Margarido G.R.A."/>
            <person name="Almeida C.A."/>
            <person name="Ferrarezi J.A."/>
            <person name="Labate C.A."/>
        </authorList>
    </citation>
    <scope>NUCLEOTIDE SEQUENCE</scope>
    <source>
        <strain evidence="1">MF-1</strain>
    </source>
</reference>
<organism evidence="1 2">
    <name type="scientific">Austropuccinia psidii MF-1</name>
    <dbReference type="NCBI Taxonomy" id="1389203"/>
    <lineage>
        <taxon>Eukaryota</taxon>
        <taxon>Fungi</taxon>
        <taxon>Dikarya</taxon>
        <taxon>Basidiomycota</taxon>
        <taxon>Pucciniomycotina</taxon>
        <taxon>Pucciniomycetes</taxon>
        <taxon>Pucciniales</taxon>
        <taxon>Sphaerophragmiaceae</taxon>
        <taxon>Austropuccinia</taxon>
    </lineage>
</organism>
<gene>
    <name evidence="1" type="ORF">O181_103536</name>
</gene>
<protein>
    <submittedName>
        <fullName evidence="1">Uncharacterized protein</fullName>
    </submittedName>
</protein>
<dbReference type="AlphaFoldDB" id="A0A9Q3JKP4"/>
<evidence type="ECO:0000313" key="1">
    <source>
        <dbReference type="EMBL" id="MBW0563821.1"/>
    </source>
</evidence>
<accession>A0A9Q3JKP4</accession>
<comment type="caution">
    <text evidence="1">The sequence shown here is derived from an EMBL/GenBank/DDBJ whole genome shotgun (WGS) entry which is preliminary data.</text>
</comment>